<keyword evidence="1" id="KW-0378">Hydrolase</keyword>
<dbReference type="GO" id="GO:0005975">
    <property type="term" value="P:carbohydrate metabolic process"/>
    <property type="evidence" value="ECO:0007669"/>
    <property type="project" value="UniProtKB-ARBA"/>
</dbReference>
<protein>
    <recommendedName>
        <fullName evidence="3">Beta-hexosaminidase bacterial type N-terminal domain-containing protein</fullName>
    </recommendedName>
</protein>
<organism evidence="4 5">
    <name type="scientific">Paenibacillus ginsengarvi</name>
    <dbReference type="NCBI Taxonomy" id="400777"/>
    <lineage>
        <taxon>Bacteria</taxon>
        <taxon>Bacillati</taxon>
        <taxon>Bacillota</taxon>
        <taxon>Bacilli</taxon>
        <taxon>Bacillales</taxon>
        <taxon>Paenibacillaceae</taxon>
        <taxon>Paenibacillus</taxon>
    </lineage>
</organism>
<evidence type="ECO:0000256" key="1">
    <source>
        <dbReference type="ARBA" id="ARBA00022801"/>
    </source>
</evidence>
<dbReference type="InterPro" id="IPR017853">
    <property type="entry name" value="GH"/>
</dbReference>
<dbReference type="Pfam" id="PF02838">
    <property type="entry name" value="Glyco_hydro_20b"/>
    <property type="match status" value="1"/>
</dbReference>
<keyword evidence="5" id="KW-1185">Reference proteome</keyword>
<dbReference type="InterPro" id="IPR015882">
    <property type="entry name" value="HEX_bac_N"/>
</dbReference>
<comment type="caution">
    <text evidence="4">The sequence shown here is derived from an EMBL/GenBank/DDBJ whole genome shotgun (WGS) entry which is preliminary data.</text>
</comment>
<evidence type="ECO:0000313" key="5">
    <source>
        <dbReference type="Proteomes" id="UP000282311"/>
    </source>
</evidence>
<sequence>MYYIECRKAMIKSPIKGSETGGPTMLELYQDHKGKTALAFPHFPTRLQAVVGRNWGLVPAERIAAVLQTSAATVRELAQEMGFPTETDADPLWMTRGYITIIRANWHLLPYGQLLELLGWTEEQLAFALKEDDFLWIKLGALKPQTEEVHYRPLTASEKELTRRLREQLNAHFPEGDQTGGPYEEPFAFLGKFGQGESGSLPQAANVRQAQTDEVTLGPRYRVARPEEYRHAKSFVERFAKRLERKWGISPATQEDAAASGDDTEISLHIVPDSSLLGESHRIEVTPHRIRIESVDEPGLLRGLQWLERQMDERGGPFVRLGRTERLTKIDLRYIYSFFAVYGDPLIDPELDPYPDDLLERLSDIGVNGIWLQSVLYNLIPWEEAPELSDGWEKRLEGLRKLTERAADYGIGVYLYYNEPRAMPLPFYDTRPDWKGHTHMGLMASRCTSRPEVQQYLWESTARLFREVPGLAGLFTITMSENLTNCYSHAPGGKTECPRCSQRPRAEVIAEVNRCIAEGAFSAKPDARIVCWTWGWTWSEEEVAHAISLLPDGVRLMSNSEDRMPTNVAGVPGSVSDYSISIVGPGERARHNWSAAAARGLATAAKVQLNNTWECSAVPFLPVFDLVEEHLSNLEQSGISGLMLSWTLGGYPSLSLELASEYYWDTTSETADGQQTALERGKAPRLRAKFGEHAGGAIAEATSLFSQAFREFPFQIGVAYTAPQNFGPSNLLYLEPTGYQATMIGFPYDDLKRWRSIYPENKFAAQFRKLSLGWKKGIVKLGKARRHVPAGAERAFEDLMNAAEGAYYHFRSTYLQIAFVRCRDRMLKAKSAAVRDKERRSLLAIVEEELAIAKSLFALIRRDSRIGFEASNHYFYTAQQLQEKVWNCLYVRDQLQAETAEPMAAR</sequence>
<proteinExistence type="predicted"/>
<accession>A0A3B0CJV6</accession>
<evidence type="ECO:0000256" key="2">
    <source>
        <dbReference type="ARBA" id="ARBA00023295"/>
    </source>
</evidence>
<dbReference type="EMBL" id="RBAH01000009">
    <property type="protein sequence ID" value="RKN84286.1"/>
    <property type="molecule type" value="Genomic_DNA"/>
</dbReference>
<reference evidence="4 5" key="1">
    <citation type="journal article" date="2007" name="Int. J. Syst. Evol. Microbiol.">
        <title>Paenibacillus ginsengarvi sp. nov., isolated from soil from ginseng cultivation.</title>
        <authorList>
            <person name="Yoon M.H."/>
            <person name="Ten L.N."/>
            <person name="Im W.T."/>
        </authorList>
    </citation>
    <scope>NUCLEOTIDE SEQUENCE [LARGE SCALE GENOMIC DNA]</scope>
    <source>
        <strain evidence="4 5">KCTC 13059</strain>
    </source>
</reference>
<dbReference type="SUPFAM" id="SSF51445">
    <property type="entry name" value="(Trans)glycosidases"/>
    <property type="match status" value="1"/>
</dbReference>
<dbReference type="AlphaFoldDB" id="A0A3B0CJV6"/>
<evidence type="ECO:0000313" key="4">
    <source>
        <dbReference type="EMBL" id="RKN84286.1"/>
    </source>
</evidence>
<evidence type="ECO:0000259" key="3">
    <source>
        <dbReference type="Pfam" id="PF02838"/>
    </source>
</evidence>
<gene>
    <name evidence="4" type="ORF">D7M11_14915</name>
</gene>
<name>A0A3B0CJV6_9BACL</name>
<dbReference type="Gene3D" id="3.30.379.10">
    <property type="entry name" value="Chitobiase/beta-hexosaminidase domain 2-like"/>
    <property type="match status" value="1"/>
</dbReference>
<dbReference type="SUPFAM" id="SSF55545">
    <property type="entry name" value="beta-N-acetylhexosaminidase-like domain"/>
    <property type="match status" value="1"/>
</dbReference>
<keyword evidence="2" id="KW-0326">Glycosidase</keyword>
<feature type="domain" description="Beta-hexosaminidase bacterial type N-terminal" evidence="3">
    <location>
        <begin position="202"/>
        <end position="313"/>
    </location>
</feature>
<dbReference type="Proteomes" id="UP000282311">
    <property type="component" value="Unassembled WGS sequence"/>
</dbReference>
<dbReference type="InterPro" id="IPR029018">
    <property type="entry name" value="Hex-like_dom2"/>
</dbReference>
<dbReference type="GO" id="GO:0016798">
    <property type="term" value="F:hydrolase activity, acting on glycosyl bonds"/>
    <property type="evidence" value="ECO:0007669"/>
    <property type="project" value="UniProtKB-KW"/>
</dbReference>